<evidence type="ECO:0000256" key="1">
    <source>
        <dbReference type="ARBA" id="ARBA00022527"/>
    </source>
</evidence>
<evidence type="ECO:0000256" key="4">
    <source>
        <dbReference type="ARBA" id="ARBA00022777"/>
    </source>
</evidence>
<accession>A0A974D3Q0</accession>
<dbReference type="SUPFAM" id="SSF56112">
    <property type="entry name" value="Protein kinase-like (PK-like)"/>
    <property type="match status" value="1"/>
</dbReference>
<sequence>MKRRIDDRSSTEQRSGRKRSKKEKKHGCSSDREQIKIQGGKRLRRSSSTEPLLSEEGSGLKRPRVEEELPLPVAISNCTIHAELGSGTFGKVWLVSFPNRSQHMAIKVIKKSDKTNMSNIITEARVLKTAAGCPYLCQGHGSFQTQRHALLAMEYVSGGTLRNVIKNAGQLEMDLVTDLKPANVLVTNEGHIKIVDFGLAAEGVFGKKKIKGTKGTLPFMAPEVCDCDLIYMHIAER</sequence>
<dbReference type="Pfam" id="PF00069">
    <property type="entry name" value="Pkinase"/>
    <property type="match status" value="2"/>
</dbReference>
<feature type="compositionally biased region" description="Basic residues" evidence="7">
    <location>
        <begin position="16"/>
        <end position="25"/>
    </location>
</feature>
<proteinExistence type="predicted"/>
<evidence type="ECO:0000313" key="9">
    <source>
        <dbReference type="EMBL" id="OCT85029.1"/>
    </source>
</evidence>
<feature type="compositionally biased region" description="Basic and acidic residues" evidence="7">
    <location>
        <begin position="1"/>
        <end position="15"/>
    </location>
</feature>
<dbReference type="Proteomes" id="UP000694892">
    <property type="component" value="Chromosome 4L"/>
</dbReference>
<dbReference type="AlphaFoldDB" id="A0A974D3Q0"/>
<dbReference type="PANTHER" id="PTHR24351">
    <property type="entry name" value="RIBOSOMAL PROTEIN S6 KINASE"/>
    <property type="match status" value="1"/>
</dbReference>
<dbReference type="EMBL" id="CM004472">
    <property type="protein sequence ID" value="OCT85029.1"/>
    <property type="molecule type" value="Genomic_DNA"/>
</dbReference>
<feature type="binding site" evidence="6">
    <location>
        <position position="111"/>
    </location>
    <ligand>
        <name>ATP</name>
        <dbReference type="ChEBI" id="CHEBI:30616"/>
    </ligand>
</feature>
<dbReference type="SMART" id="SM00220">
    <property type="entry name" value="S_TKc"/>
    <property type="match status" value="1"/>
</dbReference>
<dbReference type="Gene3D" id="1.10.510.10">
    <property type="entry name" value="Transferase(Phosphotransferase) domain 1"/>
    <property type="match status" value="1"/>
</dbReference>
<dbReference type="InterPro" id="IPR000719">
    <property type="entry name" value="Prot_kinase_dom"/>
</dbReference>
<evidence type="ECO:0000256" key="3">
    <source>
        <dbReference type="ARBA" id="ARBA00022741"/>
    </source>
</evidence>
<protein>
    <recommendedName>
        <fullName evidence="8">Protein kinase domain-containing protein</fullName>
    </recommendedName>
</protein>
<dbReference type="GO" id="GO:0005524">
    <property type="term" value="F:ATP binding"/>
    <property type="evidence" value="ECO:0007669"/>
    <property type="project" value="UniProtKB-UniRule"/>
</dbReference>
<dbReference type="InterPro" id="IPR011009">
    <property type="entry name" value="Kinase-like_dom_sf"/>
</dbReference>
<keyword evidence="5 6" id="KW-0067">ATP-binding</keyword>
<organism evidence="9 10">
    <name type="scientific">Xenopus laevis</name>
    <name type="common">African clawed frog</name>
    <dbReference type="NCBI Taxonomy" id="8355"/>
    <lineage>
        <taxon>Eukaryota</taxon>
        <taxon>Metazoa</taxon>
        <taxon>Chordata</taxon>
        <taxon>Craniata</taxon>
        <taxon>Vertebrata</taxon>
        <taxon>Euteleostomi</taxon>
        <taxon>Amphibia</taxon>
        <taxon>Batrachia</taxon>
        <taxon>Anura</taxon>
        <taxon>Pipoidea</taxon>
        <taxon>Pipidae</taxon>
        <taxon>Xenopodinae</taxon>
        <taxon>Xenopus</taxon>
        <taxon>Xenopus</taxon>
    </lineage>
</organism>
<evidence type="ECO:0000256" key="2">
    <source>
        <dbReference type="ARBA" id="ARBA00022679"/>
    </source>
</evidence>
<dbReference type="PROSITE" id="PS00107">
    <property type="entry name" value="PROTEIN_KINASE_ATP"/>
    <property type="match status" value="1"/>
</dbReference>
<evidence type="ECO:0000256" key="5">
    <source>
        <dbReference type="ARBA" id="ARBA00022840"/>
    </source>
</evidence>
<keyword evidence="4" id="KW-0418">Kinase</keyword>
<dbReference type="Gene3D" id="3.30.200.20">
    <property type="entry name" value="Phosphorylase Kinase, domain 1"/>
    <property type="match status" value="1"/>
</dbReference>
<evidence type="ECO:0000256" key="7">
    <source>
        <dbReference type="SAM" id="MobiDB-lite"/>
    </source>
</evidence>
<dbReference type="PROSITE" id="PS50011">
    <property type="entry name" value="PROTEIN_KINASE_DOM"/>
    <property type="match status" value="1"/>
</dbReference>
<feature type="region of interest" description="Disordered" evidence="7">
    <location>
        <begin position="1"/>
        <end position="63"/>
    </location>
</feature>
<keyword evidence="3 6" id="KW-0547">Nucleotide-binding</keyword>
<dbReference type="GO" id="GO:0004674">
    <property type="term" value="F:protein serine/threonine kinase activity"/>
    <property type="evidence" value="ECO:0007669"/>
    <property type="project" value="UniProtKB-KW"/>
</dbReference>
<reference evidence="10" key="1">
    <citation type="journal article" date="2016" name="Nature">
        <title>Genome evolution in the allotetraploid frog Xenopus laevis.</title>
        <authorList>
            <person name="Session A.M."/>
            <person name="Uno Y."/>
            <person name="Kwon T."/>
            <person name="Chapman J.A."/>
            <person name="Toyoda A."/>
            <person name="Takahashi S."/>
            <person name="Fukui A."/>
            <person name="Hikosaka A."/>
            <person name="Suzuki A."/>
            <person name="Kondo M."/>
            <person name="van Heeringen S.J."/>
            <person name="Quigley I."/>
            <person name="Heinz S."/>
            <person name="Ogino H."/>
            <person name="Ochi H."/>
            <person name="Hellsten U."/>
            <person name="Lyons J.B."/>
            <person name="Simakov O."/>
            <person name="Putnam N."/>
            <person name="Stites J."/>
            <person name="Kuroki Y."/>
            <person name="Tanaka T."/>
            <person name="Michiue T."/>
            <person name="Watanabe M."/>
            <person name="Bogdanovic O."/>
            <person name="Lister R."/>
            <person name="Georgiou G."/>
            <person name="Paranjpe S.S."/>
            <person name="van Kruijsbergen I."/>
            <person name="Shu S."/>
            <person name="Carlson J."/>
            <person name="Kinoshita T."/>
            <person name="Ohta Y."/>
            <person name="Mawaribuchi S."/>
            <person name="Jenkins J."/>
            <person name="Grimwood J."/>
            <person name="Schmutz J."/>
            <person name="Mitros T."/>
            <person name="Mozaffari S.V."/>
            <person name="Suzuki Y."/>
            <person name="Haramoto Y."/>
            <person name="Yamamoto T.S."/>
            <person name="Takagi C."/>
            <person name="Heald R."/>
            <person name="Miller K."/>
            <person name="Haudenschild C."/>
            <person name="Kitzman J."/>
            <person name="Nakayama T."/>
            <person name="Izutsu Y."/>
            <person name="Robert J."/>
            <person name="Fortriede J."/>
            <person name="Burns K."/>
            <person name="Lotay V."/>
            <person name="Karimi K."/>
            <person name="Yasuoka Y."/>
            <person name="Dichmann D.S."/>
            <person name="Flajnik M.F."/>
            <person name="Houston D.W."/>
            <person name="Shendure J."/>
            <person name="DuPasquier L."/>
            <person name="Vize P.D."/>
            <person name="Zorn A.M."/>
            <person name="Ito M."/>
            <person name="Marcotte E.M."/>
            <person name="Wallingford J.B."/>
            <person name="Ito Y."/>
            <person name="Asashima M."/>
            <person name="Ueno N."/>
            <person name="Matsuda Y."/>
            <person name="Veenstra G.J."/>
            <person name="Fujiyama A."/>
            <person name="Harland R.M."/>
            <person name="Taira M."/>
            <person name="Rokhsar D.S."/>
        </authorList>
    </citation>
    <scope>NUCLEOTIDE SEQUENCE [LARGE SCALE GENOMIC DNA]</scope>
    <source>
        <strain evidence="10">J</strain>
    </source>
</reference>
<keyword evidence="1" id="KW-0723">Serine/threonine-protein kinase</keyword>
<feature type="domain" description="Protein kinase" evidence="8">
    <location>
        <begin position="78"/>
        <end position="237"/>
    </location>
</feature>
<evidence type="ECO:0000313" key="10">
    <source>
        <dbReference type="Proteomes" id="UP000694892"/>
    </source>
</evidence>
<keyword evidence="2" id="KW-0808">Transferase</keyword>
<name>A0A974D3Q0_XENLA</name>
<gene>
    <name evidence="9" type="ORF">XELAEV_18023191mg</name>
</gene>
<dbReference type="InterPro" id="IPR017441">
    <property type="entry name" value="Protein_kinase_ATP_BS"/>
</dbReference>
<dbReference type="OMA" id="HAMEYIS"/>
<feature type="compositionally biased region" description="Basic and acidic residues" evidence="7">
    <location>
        <begin position="26"/>
        <end position="35"/>
    </location>
</feature>
<evidence type="ECO:0000256" key="6">
    <source>
        <dbReference type="PROSITE-ProRule" id="PRU10141"/>
    </source>
</evidence>
<evidence type="ECO:0000259" key="8">
    <source>
        <dbReference type="PROSITE" id="PS50011"/>
    </source>
</evidence>